<dbReference type="EMBL" id="CP011129">
    <property type="protein sequence ID" value="ALN81459.1"/>
    <property type="molecule type" value="Genomic_DNA"/>
</dbReference>
<dbReference type="Pfam" id="PF00117">
    <property type="entry name" value="GATase"/>
    <property type="match status" value="1"/>
</dbReference>
<dbReference type="KEGG" id="lab:LA76x_3333"/>
<reference evidence="7 8" key="1">
    <citation type="journal article" date="2015" name="BMC Genomics">
        <title>Comparative genomics and metabolic profiling of the genus Lysobacter.</title>
        <authorList>
            <person name="de Bruijn I."/>
            <person name="Cheng X."/>
            <person name="de Jager V."/>
            <person name="Exposito R.G."/>
            <person name="Watrous J."/>
            <person name="Patel N."/>
            <person name="Postma J."/>
            <person name="Dorrestein P.C."/>
            <person name="Kobayashi D."/>
            <person name="Raaijmakers J.M."/>
        </authorList>
    </citation>
    <scope>NUCLEOTIDE SEQUENCE [LARGE SCALE GENOMIC DNA]</scope>
    <source>
        <strain evidence="7 8">76</strain>
    </source>
</reference>
<dbReference type="CDD" id="cd01743">
    <property type="entry name" value="GATase1_Anthranilate_Synthase"/>
    <property type="match status" value="1"/>
</dbReference>
<dbReference type="Gene3D" id="3.40.50.880">
    <property type="match status" value="1"/>
</dbReference>
<dbReference type="Gene3D" id="3.60.120.10">
    <property type="entry name" value="Anthranilate synthase"/>
    <property type="match status" value="1"/>
</dbReference>
<evidence type="ECO:0000259" key="5">
    <source>
        <dbReference type="Pfam" id="PF00117"/>
    </source>
</evidence>
<dbReference type="AlphaFoldDB" id="A0A0S2DXD7"/>
<dbReference type="InterPro" id="IPR005801">
    <property type="entry name" value="ADC_synthase"/>
</dbReference>
<keyword evidence="3" id="KW-0456">Lyase</keyword>
<comment type="catalytic activity">
    <reaction evidence="4">
        <text>chorismate + L-glutamine = anthranilate + pyruvate + L-glutamate + H(+)</text>
        <dbReference type="Rhea" id="RHEA:21732"/>
        <dbReference type="ChEBI" id="CHEBI:15361"/>
        <dbReference type="ChEBI" id="CHEBI:15378"/>
        <dbReference type="ChEBI" id="CHEBI:16567"/>
        <dbReference type="ChEBI" id="CHEBI:29748"/>
        <dbReference type="ChEBI" id="CHEBI:29985"/>
        <dbReference type="ChEBI" id="CHEBI:58359"/>
        <dbReference type="EC" id="4.1.3.27"/>
    </reaction>
</comment>
<dbReference type="RefSeq" id="WP_057918505.1">
    <property type="nucleotide sequence ID" value="NZ_CP011129.1"/>
</dbReference>
<evidence type="ECO:0000256" key="4">
    <source>
        <dbReference type="ARBA" id="ARBA00047683"/>
    </source>
</evidence>
<protein>
    <recommendedName>
        <fullName evidence="1">anthranilate synthase</fullName>
        <ecNumber evidence="1">4.1.3.27</ecNumber>
    </recommendedName>
</protein>
<dbReference type="GO" id="GO:0004049">
    <property type="term" value="F:anthranilate synthase activity"/>
    <property type="evidence" value="ECO:0007669"/>
    <property type="project" value="UniProtKB-EC"/>
</dbReference>
<feature type="domain" description="Chorismate-utilising enzyme C-terminal" evidence="6">
    <location>
        <begin position="120"/>
        <end position="379"/>
    </location>
</feature>
<dbReference type="PROSITE" id="PS51273">
    <property type="entry name" value="GATASE_TYPE_1"/>
    <property type="match status" value="1"/>
</dbReference>
<evidence type="ECO:0000313" key="7">
    <source>
        <dbReference type="EMBL" id="ALN81459.1"/>
    </source>
</evidence>
<keyword evidence="8" id="KW-1185">Reference proteome</keyword>
<keyword evidence="2" id="KW-0315">Glutamine amidotransferase</keyword>
<gene>
    <name evidence="7" type="ORF">LA76x_3333</name>
</gene>
<evidence type="ECO:0000256" key="1">
    <source>
        <dbReference type="ARBA" id="ARBA00012266"/>
    </source>
</evidence>
<dbReference type="STRING" id="84531.LA76x_3333"/>
<sequence>MTTPLLRDIVAGNTGKGAFALLFRPQSDVQDMLDVFAGEMGQFDTLESIPLAETGTVGEEVLVLIPYGQLRERGFASVDDGQRLQVMTIHQRERVSVEEALKTIAAAPIELAGGEFDIDDEAYADKVRRIVADEIGRGEGSNFVLKRTFIADISGYSLRVALAAFRRLVQEEVGAYWTFIVHTGERTFIGASPERQVSLRDGVATMNPISGTYRYPPSGPSLSGVMGFLADAKEKDELYMVVDEELKMMAHFCPQGGKVVGPYLKEMSRLAHTEYFIEGRTTSDPRTILRHTLLAPTVTGSPIENACRIIARHEPEGRGYYGGVAALIGRDANGQAMMDSAILIRTADIDAGGRMRIGVGATIVRHSDPASEAAETRAKAKALLAALGHGRKSSFGLDPDVQAALKQRNGGIADFWLSDADDRIRIDPALSGRKVLMVDAEDAFTAMLAQQLKSIGLDVTMCRFDEPALFKGDWDLAVMGPGPGDPRNMDDPRIASIRRAMNHLLAEKKSFLAVCLSHQILCLELGLELIQRASPNQGVQREIDFFGSPELVGFYNTYVAKCDSSQFARGDHSLIEVSRDAESNEVHALRGASFASIQFHAESLLTHRGVDIIASSVKRVLTT</sequence>
<dbReference type="eggNOG" id="COG0147">
    <property type="taxonomic scope" value="Bacteria"/>
</dbReference>
<dbReference type="SUPFAM" id="SSF52317">
    <property type="entry name" value="Class I glutamine amidotransferase-like"/>
    <property type="match status" value="1"/>
</dbReference>
<dbReference type="PRINTS" id="PR00096">
    <property type="entry name" value="GATASE"/>
</dbReference>
<dbReference type="KEGG" id="laq:GLA29479_2366"/>
<evidence type="ECO:0000259" key="6">
    <source>
        <dbReference type="Pfam" id="PF00425"/>
    </source>
</evidence>
<dbReference type="Proteomes" id="UP000060787">
    <property type="component" value="Chromosome"/>
</dbReference>
<dbReference type="InterPro" id="IPR029062">
    <property type="entry name" value="Class_I_gatase-like"/>
</dbReference>
<accession>A0A0S2DXD7</accession>
<dbReference type="PRINTS" id="PR00097">
    <property type="entry name" value="ANTSNTHASEII"/>
</dbReference>
<dbReference type="SUPFAM" id="SSF56322">
    <property type="entry name" value="ADC synthase"/>
    <property type="match status" value="1"/>
</dbReference>
<dbReference type="PANTHER" id="PTHR11236:SF49">
    <property type="entry name" value="ANTHRANILATE SYNTHASE COMPONENT 1"/>
    <property type="match status" value="1"/>
</dbReference>
<dbReference type="InterPro" id="IPR015890">
    <property type="entry name" value="Chorismate_C"/>
</dbReference>
<dbReference type="PATRIC" id="fig|84531.7.peg.2318"/>
<evidence type="ECO:0000256" key="3">
    <source>
        <dbReference type="ARBA" id="ARBA00023239"/>
    </source>
</evidence>
<dbReference type="InterPro" id="IPR019999">
    <property type="entry name" value="Anth_synth_I-like"/>
</dbReference>
<evidence type="ECO:0000313" key="8">
    <source>
        <dbReference type="Proteomes" id="UP000060787"/>
    </source>
</evidence>
<name>A0A0S2DXD7_LYSAN</name>
<dbReference type="OrthoDB" id="8594609at2"/>
<dbReference type="InterPro" id="IPR006221">
    <property type="entry name" value="TrpG/PapA_dom"/>
</dbReference>
<evidence type="ECO:0000256" key="2">
    <source>
        <dbReference type="ARBA" id="ARBA00022962"/>
    </source>
</evidence>
<dbReference type="GO" id="GO:0000162">
    <property type="term" value="P:L-tryptophan biosynthetic process"/>
    <property type="evidence" value="ECO:0007669"/>
    <property type="project" value="TreeGrafter"/>
</dbReference>
<dbReference type="Pfam" id="PF00425">
    <property type="entry name" value="Chorismate_bind"/>
    <property type="match status" value="1"/>
</dbReference>
<dbReference type="PANTHER" id="PTHR11236">
    <property type="entry name" value="AMINOBENZOATE/ANTHRANILATE SYNTHASE"/>
    <property type="match status" value="1"/>
</dbReference>
<dbReference type="eggNOG" id="COG0512">
    <property type="taxonomic scope" value="Bacteria"/>
</dbReference>
<organism evidence="7 8">
    <name type="scientific">Lysobacter antibioticus</name>
    <dbReference type="NCBI Taxonomy" id="84531"/>
    <lineage>
        <taxon>Bacteria</taxon>
        <taxon>Pseudomonadati</taxon>
        <taxon>Pseudomonadota</taxon>
        <taxon>Gammaproteobacteria</taxon>
        <taxon>Lysobacterales</taxon>
        <taxon>Lysobacteraceae</taxon>
        <taxon>Lysobacter</taxon>
    </lineage>
</organism>
<dbReference type="InterPro" id="IPR017926">
    <property type="entry name" value="GATASE"/>
</dbReference>
<proteinExistence type="predicted"/>
<dbReference type="EC" id="4.1.3.27" evidence="1"/>
<feature type="domain" description="Glutamine amidotransferase" evidence="5">
    <location>
        <begin position="436"/>
        <end position="617"/>
    </location>
</feature>